<dbReference type="Proteomes" id="UP000696573">
    <property type="component" value="Unassembled WGS sequence"/>
</dbReference>
<keyword evidence="2" id="KW-1185">Reference proteome</keyword>
<proteinExistence type="predicted"/>
<evidence type="ECO:0000313" key="2">
    <source>
        <dbReference type="Proteomes" id="UP000696573"/>
    </source>
</evidence>
<name>A0A9N9VAY9_9HYPO</name>
<comment type="caution">
    <text evidence="1">The sequence shown here is derived from an EMBL/GenBank/DDBJ whole genome shotgun (WGS) entry which is preliminary data.</text>
</comment>
<dbReference type="EMBL" id="CABFNQ020000633">
    <property type="protein sequence ID" value="CAH0020157.1"/>
    <property type="molecule type" value="Genomic_DNA"/>
</dbReference>
<protein>
    <submittedName>
        <fullName evidence="1">Uncharacterized protein</fullName>
    </submittedName>
</protein>
<sequence length="109" mass="12106">MGMGPGPGSWPLCFNKYTKRWVTIPTPEDERFEFQYYATPETTPNQPLDLLIDDLGMVHSISESLPYVVLTGGVIEVSEPVEAGDMDHAPSARDVILDMGLENEYTISN</sequence>
<accession>A0A9N9VAY9</accession>
<dbReference type="OrthoDB" id="10521382at2759"/>
<organism evidence="1 2">
    <name type="scientific">Clonostachys rhizophaga</name>
    <dbReference type="NCBI Taxonomy" id="160324"/>
    <lineage>
        <taxon>Eukaryota</taxon>
        <taxon>Fungi</taxon>
        <taxon>Dikarya</taxon>
        <taxon>Ascomycota</taxon>
        <taxon>Pezizomycotina</taxon>
        <taxon>Sordariomycetes</taxon>
        <taxon>Hypocreomycetidae</taxon>
        <taxon>Hypocreales</taxon>
        <taxon>Bionectriaceae</taxon>
        <taxon>Clonostachys</taxon>
    </lineage>
</organism>
<evidence type="ECO:0000313" key="1">
    <source>
        <dbReference type="EMBL" id="CAH0020157.1"/>
    </source>
</evidence>
<gene>
    <name evidence="1" type="ORF">CRHIZ90672A_00017966</name>
</gene>
<dbReference type="AlphaFoldDB" id="A0A9N9VAY9"/>
<reference evidence="1" key="1">
    <citation type="submission" date="2021-10" db="EMBL/GenBank/DDBJ databases">
        <authorList>
            <person name="Piombo E."/>
        </authorList>
    </citation>
    <scope>NUCLEOTIDE SEQUENCE</scope>
</reference>